<dbReference type="EMBL" id="ML008416">
    <property type="protein sequence ID" value="RKP15622.1"/>
    <property type="molecule type" value="Genomic_DNA"/>
</dbReference>
<protein>
    <submittedName>
        <fullName evidence="2">Uncharacterized protein</fullName>
    </submittedName>
</protein>
<name>A0A4P9Y9W7_ROZAC</name>
<feature type="transmembrane region" description="Helical" evidence="1">
    <location>
        <begin position="20"/>
        <end position="42"/>
    </location>
</feature>
<accession>A0A4P9Y9W7</accession>
<keyword evidence="1" id="KW-1133">Transmembrane helix</keyword>
<dbReference type="Proteomes" id="UP000281549">
    <property type="component" value="Unassembled WGS sequence"/>
</dbReference>
<evidence type="ECO:0000313" key="2">
    <source>
        <dbReference type="EMBL" id="RKP15622.1"/>
    </source>
</evidence>
<proteinExistence type="predicted"/>
<evidence type="ECO:0000313" key="3">
    <source>
        <dbReference type="Proteomes" id="UP000281549"/>
    </source>
</evidence>
<keyword evidence="1" id="KW-0812">Transmembrane</keyword>
<keyword evidence="1" id="KW-0472">Membrane</keyword>
<evidence type="ECO:0000256" key="1">
    <source>
        <dbReference type="SAM" id="Phobius"/>
    </source>
</evidence>
<reference evidence="3" key="1">
    <citation type="journal article" date="2018" name="Nat. Microbiol.">
        <title>Leveraging single-cell genomics to expand the fungal tree of life.</title>
        <authorList>
            <person name="Ahrendt S.R."/>
            <person name="Quandt C.A."/>
            <person name="Ciobanu D."/>
            <person name="Clum A."/>
            <person name="Salamov A."/>
            <person name="Andreopoulos B."/>
            <person name="Cheng J.F."/>
            <person name="Woyke T."/>
            <person name="Pelin A."/>
            <person name="Henrissat B."/>
            <person name="Reynolds N.K."/>
            <person name="Benny G.L."/>
            <person name="Smith M.E."/>
            <person name="James T.Y."/>
            <person name="Grigoriev I.V."/>
        </authorList>
    </citation>
    <scope>NUCLEOTIDE SEQUENCE [LARGE SCALE GENOMIC DNA]</scope>
    <source>
        <strain evidence="3">CSF55</strain>
    </source>
</reference>
<gene>
    <name evidence="2" type="ORF">ROZALSC1DRAFT_26253</name>
</gene>
<feature type="non-terminal residue" evidence="2">
    <location>
        <position position="1"/>
    </location>
</feature>
<organism evidence="2 3">
    <name type="scientific">Rozella allomycis (strain CSF55)</name>
    <dbReference type="NCBI Taxonomy" id="988480"/>
    <lineage>
        <taxon>Eukaryota</taxon>
        <taxon>Fungi</taxon>
        <taxon>Fungi incertae sedis</taxon>
        <taxon>Cryptomycota</taxon>
        <taxon>Cryptomycota incertae sedis</taxon>
        <taxon>Rozella</taxon>
    </lineage>
</organism>
<dbReference type="AlphaFoldDB" id="A0A4P9Y9W7"/>
<sequence length="116" mass="13324">SNYGLFELKFHEASLNTGSGYWFLKLLIGLVGFAPKPHLLLLELVSKNVRFPIEDSLELLIPFLENDNVKVDLLKSLQNHHKIVNQPSMLKCFRIILKSISDPQNRKPFRDFMASS</sequence>